<feature type="domain" description="Aldehyde dehydrogenase" evidence="7">
    <location>
        <begin position="32"/>
        <end position="446"/>
    </location>
</feature>
<dbReference type="Proteomes" id="UP001057498">
    <property type="component" value="Chromosome"/>
</dbReference>
<dbReference type="InterPro" id="IPR016161">
    <property type="entry name" value="Ald_DH/histidinol_DH"/>
</dbReference>
<reference evidence="8" key="1">
    <citation type="submission" date="2022-04" db="EMBL/GenBank/DDBJ databases">
        <title>Whole genome sequence of Sphaerotilus sp. FB-5.</title>
        <authorList>
            <person name="Takeda M."/>
            <person name="Narihara S."/>
            <person name="Akimoto M."/>
            <person name="Akimoto R."/>
            <person name="Nishiyashiki S."/>
            <person name="Murakami T."/>
        </authorList>
    </citation>
    <scope>NUCLEOTIDE SEQUENCE</scope>
    <source>
        <strain evidence="8">FB-5</strain>
    </source>
</reference>
<keyword evidence="9" id="KW-1185">Reference proteome</keyword>
<dbReference type="InterPro" id="IPR012394">
    <property type="entry name" value="Aldehyde_DH_NAD(P)"/>
</dbReference>
<evidence type="ECO:0000256" key="3">
    <source>
        <dbReference type="ARBA" id="ARBA00023027"/>
    </source>
</evidence>
<dbReference type="PANTHER" id="PTHR43570">
    <property type="entry name" value="ALDEHYDE DEHYDROGENASE"/>
    <property type="match status" value="1"/>
</dbReference>
<evidence type="ECO:0000256" key="1">
    <source>
        <dbReference type="ARBA" id="ARBA00009986"/>
    </source>
</evidence>
<dbReference type="InterPro" id="IPR016162">
    <property type="entry name" value="Ald_DH_N"/>
</dbReference>
<keyword evidence="3" id="KW-0520">NAD</keyword>
<dbReference type="SUPFAM" id="SSF53720">
    <property type="entry name" value="ALDH-like"/>
    <property type="match status" value="1"/>
</dbReference>
<evidence type="ECO:0000313" key="9">
    <source>
        <dbReference type="Proteomes" id="UP001057498"/>
    </source>
</evidence>
<comment type="similarity">
    <text evidence="1 4 6">Belongs to the aldehyde dehydrogenase family.</text>
</comment>
<feature type="active site" evidence="5">
    <location>
        <position position="224"/>
    </location>
</feature>
<dbReference type="InterPro" id="IPR029510">
    <property type="entry name" value="Ald_DH_CS_GLU"/>
</dbReference>
<gene>
    <name evidence="8" type="primary">calB_1</name>
    <name evidence="8" type="ORF">CATMQ487_24520</name>
</gene>
<proteinExistence type="inferred from homology"/>
<dbReference type="PROSITE" id="PS00687">
    <property type="entry name" value="ALDEHYDE_DEHYDR_GLU"/>
    <property type="match status" value="1"/>
</dbReference>
<evidence type="ECO:0000256" key="4">
    <source>
        <dbReference type="PIRNR" id="PIRNR036492"/>
    </source>
</evidence>
<dbReference type="Gene3D" id="3.40.605.10">
    <property type="entry name" value="Aldehyde Dehydrogenase, Chain A, domain 1"/>
    <property type="match status" value="1"/>
</dbReference>
<evidence type="ECO:0000313" key="8">
    <source>
        <dbReference type="EMBL" id="BDI05482.1"/>
    </source>
</evidence>
<dbReference type="CDD" id="cd07133">
    <property type="entry name" value="ALDH_CALDH_CalB"/>
    <property type="match status" value="1"/>
</dbReference>
<protein>
    <recommendedName>
        <fullName evidence="4">Aldehyde dehydrogenase</fullName>
    </recommendedName>
</protein>
<keyword evidence="2 4" id="KW-0560">Oxidoreductase</keyword>
<evidence type="ECO:0000259" key="7">
    <source>
        <dbReference type="Pfam" id="PF00171"/>
    </source>
</evidence>
<accession>A0ABM7YM68</accession>
<dbReference type="PIRSF" id="PIRSF036492">
    <property type="entry name" value="ALDH"/>
    <property type="match status" value="1"/>
</dbReference>
<dbReference type="PANTHER" id="PTHR43570:SF20">
    <property type="entry name" value="ALDEHYDE DEHYDROGENASE ALDX-RELATED"/>
    <property type="match status" value="1"/>
</dbReference>
<sequence length="479" mass="52107">MNLHDLPAPSGADVAAMRGLFDAMHATTRLDPAVPREWRVARLEALAALLGEAPDAWVQAIDADFGHRSAHETRLAELFPAAEAVRHARRHVGAWMRPRSVSPSLWFRPGRARLIPQPLGVVGIVVPWNYPLLLALSPLAAALAAGNRVMIKMSEFTPRTGALLAQRVAKHFPDGSVAVVLGDAQVGAAFTQLPFDHLLFTGSTAVGHHVMRAAADHLTPVTLELGGKSPAIIGPQHPLAHAAERILVGKLFNAGQTCIAPDYVLLPAGQEEAFIAEARAVVARLYPQLVTTPDYTSIVNERHFQRLGGYLDEAAALGAQLRPLSDVPADAARRRLPPVALLQVTDAMRVMRDEIFGPLLPIVPYRSLDEALAYVNARPRPLALYLFERDRRRQEQVLQGTVAGGVTVNDTLLHITQENLPFGGVGPSGMGQYHGYEGFRTFSKHKGVFLQSRLNAMSLFNAPYGRVIERMTALLTGRR</sequence>
<organism evidence="8 9">
    <name type="scientific">Sphaerotilus microaerophilus</name>
    <dbReference type="NCBI Taxonomy" id="2914710"/>
    <lineage>
        <taxon>Bacteria</taxon>
        <taxon>Pseudomonadati</taxon>
        <taxon>Pseudomonadota</taxon>
        <taxon>Betaproteobacteria</taxon>
        <taxon>Burkholderiales</taxon>
        <taxon>Sphaerotilaceae</taxon>
        <taxon>Sphaerotilus</taxon>
    </lineage>
</organism>
<evidence type="ECO:0000256" key="2">
    <source>
        <dbReference type="ARBA" id="ARBA00023002"/>
    </source>
</evidence>
<evidence type="ECO:0000256" key="5">
    <source>
        <dbReference type="PROSITE-ProRule" id="PRU10007"/>
    </source>
</evidence>
<dbReference type="Pfam" id="PF00171">
    <property type="entry name" value="Aldedh"/>
    <property type="match status" value="1"/>
</dbReference>
<dbReference type="InterPro" id="IPR016163">
    <property type="entry name" value="Ald_DH_C"/>
</dbReference>
<evidence type="ECO:0000256" key="6">
    <source>
        <dbReference type="RuleBase" id="RU003345"/>
    </source>
</evidence>
<dbReference type="PROSITE" id="PS00070">
    <property type="entry name" value="ALDEHYDE_DEHYDR_CYS"/>
    <property type="match status" value="1"/>
</dbReference>
<name>A0ABM7YM68_9BURK</name>
<dbReference type="EMBL" id="AP025730">
    <property type="protein sequence ID" value="BDI05482.1"/>
    <property type="molecule type" value="Genomic_DNA"/>
</dbReference>
<dbReference type="Gene3D" id="3.40.309.10">
    <property type="entry name" value="Aldehyde Dehydrogenase, Chain A, domain 2"/>
    <property type="match status" value="1"/>
</dbReference>
<dbReference type="InterPro" id="IPR015590">
    <property type="entry name" value="Aldehyde_DH_dom"/>
</dbReference>
<dbReference type="InterPro" id="IPR016160">
    <property type="entry name" value="Ald_DH_CS_CYS"/>
</dbReference>